<organism evidence="2 3">
    <name type="scientific">Protopolystoma xenopodis</name>
    <dbReference type="NCBI Taxonomy" id="117903"/>
    <lineage>
        <taxon>Eukaryota</taxon>
        <taxon>Metazoa</taxon>
        <taxon>Spiralia</taxon>
        <taxon>Lophotrochozoa</taxon>
        <taxon>Platyhelminthes</taxon>
        <taxon>Monogenea</taxon>
        <taxon>Polyopisthocotylea</taxon>
        <taxon>Polystomatidea</taxon>
        <taxon>Polystomatidae</taxon>
        <taxon>Protopolystoma</taxon>
    </lineage>
</organism>
<feature type="region of interest" description="Disordered" evidence="1">
    <location>
        <begin position="149"/>
        <end position="168"/>
    </location>
</feature>
<reference evidence="2" key="1">
    <citation type="submission" date="2018-11" db="EMBL/GenBank/DDBJ databases">
        <authorList>
            <consortium name="Pathogen Informatics"/>
        </authorList>
    </citation>
    <scope>NUCLEOTIDE SEQUENCE</scope>
</reference>
<accession>A0A448XDI4</accession>
<evidence type="ECO:0000313" key="3">
    <source>
        <dbReference type="Proteomes" id="UP000784294"/>
    </source>
</evidence>
<gene>
    <name evidence="2" type="ORF">PXEA_LOCUS27580</name>
</gene>
<sequence length="221" mass="23979">MAPQNGFPNRPGLSCGSEIKSLRSEVLDDFAQSCTIETSTDRGLVGLQSPRRFVGGKYGASAAGIRDLSNDLCSAPWPLGRRPMHTTSVDFIPFGDLAEVGRAAGGYPLARWSSENRDQFTDPASLRLIPTNGKVRARRPRARAFQLSVTAEAERGSPVDQLPSDAKTRSEAVPTLLSWSEDATLPAALEVTDQRSQVRKITEYQVRSTFVDHTSSSSGRV</sequence>
<dbReference type="EMBL" id="CAAALY010247062">
    <property type="protein sequence ID" value="VEL34140.1"/>
    <property type="molecule type" value="Genomic_DNA"/>
</dbReference>
<keyword evidence="3" id="KW-1185">Reference proteome</keyword>
<dbReference type="Proteomes" id="UP000784294">
    <property type="component" value="Unassembled WGS sequence"/>
</dbReference>
<evidence type="ECO:0000256" key="1">
    <source>
        <dbReference type="SAM" id="MobiDB-lite"/>
    </source>
</evidence>
<name>A0A448XDI4_9PLAT</name>
<proteinExistence type="predicted"/>
<dbReference type="AlphaFoldDB" id="A0A448XDI4"/>
<evidence type="ECO:0000313" key="2">
    <source>
        <dbReference type="EMBL" id="VEL34140.1"/>
    </source>
</evidence>
<comment type="caution">
    <text evidence="2">The sequence shown here is derived from an EMBL/GenBank/DDBJ whole genome shotgun (WGS) entry which is preliminary data.</text>
</comment>
<protein>
    <submittedName>
        <fullName evidence="2">Uncharacterized protein</fullName>
    </submittedName>
</protein>